<proteinExistence type="predicted"/>
<accession>M0QP02</accession>
<dbReference type="PANTHER" id="PTHR11614">
    <property type="entry name" value="PHOSPHOLIPASE-RELATED"/>
    <property type="match status" value="1"/>
</dbReference>
<dbReference type="InterPro" id="IPR022742">
    <property type="entry name" value="Hydrolase_4"/>
</dbReference>
<reference evidence="2 3" key="1">
    <citation type="submission" date="2013-01" db="EMBL/GenBank/DDBJ databases">
        <title>Whole genome shotgun sequence of Gordonia soli NBRC 108243.</title>
        <authorList>
            <person name="Isaki-Nakamura S."/>
            <person name="Hosoyama A."/>
            <person name="Tsuchikane K."/>
            <person name="Ando Y."/>
            <person name="Baba S."/>
            <person name="Ohji S."/>
            <person name="Hamada M."/>
            <person name="Tamura T."/>
            <person name="Yamazoe A."/>
            <person name="Yamazaki S."/>
            <person name="Fujita N."/>
        </authorList>
    </citation>
    <scope>NUCLEOTIDE SEQUENCE [LARGE SCALE GENOMIC DNA]</scope>
    <source>
        <strain evidence="2 3">NBRC 108243</strain>
    </source>
</reference>
<dbReference type="InterPro" id="IPR029058">
    <property type="entry name" value="AB_hydrolase_fold"/>
</dbReference>
<dbReference type="GO" id="GO:0016787">
    <property type="term" value="F:hydrolase activity"/>
    <property type="evidence" value="ECO:0007669"/>
    <property type="project" value="UniProtKB-KW"/>
</dbReference>
<dbReference type="InterPro" id="IPR051044">
    <property type="entry name" value="MAG_DAG_Lipase"/>
</dbReference>
<dbReference type="AlphaFoldDB" id="M0QP02"/>
<dbReference type="SUPFAM" id="SSF53474">
    <property type="entry name" value="alpha/beta-Hydrolases"/>
    <property type="match status" value="1"/>
</dbReference>
<protein>
    <submittedName>
        <fullName evidence="2">Putative hydrolase</fullName>
    </submittedName>
</protein>
<dbReference type="Proteomes" id="UP000011666">
    <property type="component" value="Unassembled WGS sequence"/>
</dbReference>
<dbReference type="Gene3D" id="3.40.50.1820">
    <property type="entry name" value="alpha/beta hydrolase"/>
    <property type="match status" value="1"/>
</dbReference>
<dbReference type="PRINTS" id="PR00111">
    <property type="entry name" value="ABHYDROLASE"/>
</dbReference>
<dbReference type="Pfam" id="PF12146">
    <property type="entry name" value="Hydrolase_4"/>
    <property type="match status" value="1"/>
</dbReference>
<keyword evidence="2" id="KW-0378">Hydrolase</keyword>
<organism evidence="2 3">
    <name type="scientific">Gordonia soli NBRC 108243</name>
    <dbReference type="NCBI Taxonomy" id="1223545"/>
    <lineage>
        <taxon>Bacteria</taxon>
        <taxon>Bacillati</taxon>
        <taxon>Actinomycetota</taxon>
        <taxon>Actinomycetes</taxon>
        <taxon>Mycobacteriales</taxon>
        <taxon>Gordoniaceae</taxon>
        <taxon>Gordonia</taxon>
    </lineage>
</organism>
<dbReference type="EMBL" id="BANX01000022">
    <property type="protein sequence ID" value="GAC69172.1"/>
    <property type="molecule type" value="Genomic_DNA"/>
</dbReference>
<evidence type="ECO:0000259" key="1">
    <source>
        <dbReference type="Pfam" id="PF12146"/>
    </source>
</evidence>
<evidence type="ECO:0000313" key="2">
    <source>
        <dbReference type="EMBL" id="GAC69172.1"/>
    </source>
</evidence>
<dbReference type="InterPro" id="IPR000073">
    <property type="entry name" value="AB_hydrolase_1"/>
</dbReference>
<keyword evidence="3" id="KW-1185">Reference proteome</keyword>
<sequence>MYFRHFDTRDEPIAGVIFLHGFGEHSGLYHRYAAELAAHGVAVWALDQIGHGLSDGERGDFGSFATVVDNAARLTAQAHAQFPDLPLVIAGHSVGSVGAVLAGIDAPDRYRAVVISGAPLSPLPWLPTGERQGEAGEAFELDPATLSADPFYLDQLENDPLAFTGADVERLLATAFPPAWERLDADLAGIRLPILAVHGRDDQVAPLDGVIAWQDRVSGLRIEVVDDAGHDVLNEVAHARVADLIGEFIAGTVGARPESSEVSA</sequence>
<evidence type="ECO:0000313" key="3">
    <source>
        <dbReference type="Proteomes" id="UP000011666"/>
    </source>
</evidence>
<name>M0QP02_9ACTN</name>
<gene>
    <name evidence="2" type="ORF">GS4_22_00040</name>
</gene>
<feature type="domain" description="Serine aminopeptidase S33" evidence="1">
    <location>
        <begin position="11"/>
        <end position="235"/>
    </location>
</feature>
<dbReference type="STRING" id="1223545.GS4_22_00040"/>
<comment type="caution">
    <text evidence="2">The sequence shown here is derived from an EMBL/GenBank/DDBJ whole genome shotgun (WGS) entry which is preliminary data.</text>
</comment>
<dbReference type="eggNOG" id="COG2267">
    <property type="taxonomic scope" value="Bacteria"/>
</dbReference>